<dbReference type="Pfam" id="PF12070">
    <property type="entry name" value="SCAI"/>
    <property type="match status" value="1"/>
</dbReference>
<organism evidence="2 3">
    <name type="scientific">Boothiomyces macroporosus</name>
    <dbReference type="NCBI Taxonomy" id="261099"/>
    <lineage>
        <taxon>Eukaryota</taxon>
        <taxon>Fungi</taxon>
        <taxon>Fungi incertae sedis</taxon>
        <taxon>Chytridiomycota</taxon>
        <taxon>Chytridiomycota incertae sedis</taxon>
        <taxon>Chytridiomycetes</taxon>
        <taxon>Rhizophydiales</taxon>
        <taxon>Terramycetaceae</taxon>
        <taxon>Boothiomyces</taxon>
    </lineage>
</organism>
<dbReference type="EMBL" id="JADGKB010000085">
    <property type="protein sequence ID" value="KAJ3254443.1"/>
    <property type="molecule type" value="Genomic_DNA"/>
</dbReference>
<keyword evidence="3" id="KW-1185">Reference proteome</keyword>
<dbReference type="InterPro" id="IPR022709">
    <property type="entry name" value="SCAI"/>
</dbReference>
<reference evidence="2" key="1">
    <citation type="submission" date="2020-05" db="EMBL/GenBank/DDBJ databases">
        <title>Phylogenomic resolution of chytrid fungi.</title>
        <authorList>
            <person name="Stajich J.E."/>
            <person name="Amses K."/>
            <person name="Simmons R."/>
            <person name="Seto K."/>
            <person name="Myers J."/>
            <person name="Bonds A."/>
            <person name="Quandt C.A."/>
            <person name="Barry K."/>
            <person name="Liu P."/>
            <person name="Grigoriev I."/>
            <person name="Longcore J.E."/>
            <person name="James T.Y."/>
        </authorList>
    </citation>
    <scope>NUCLEOTIDE SEQUENCE</scope>
    <source>
        <strain evidence="2">PLAUS21</strain>
    </source>
</reference>
<feature type="region of interest" description="Disordered" evidence="1">
    <location>
        <begin position="132"/>
        <end position="175"/>
    </location>
</feature>
<evidence type="ECO:0000256" key="1">
    <source>
        <dbReference type="SAM" id="MobiDB-lite"/>
    </source>
</evidence>
<proteinExistence type="predicted"/>
<name>A0AAD5UCV7_9FUNG</name>
<gene>
    <name evidence="2" type="ORF">HK103_007161</name>
</gene>
<accession>A0AAD5UCV7</accession>
<comment type="caution">
    <text evidence="2">The sequence shown here is derived from an EMBL/GenBank/DDBJ whole genome shotgun (WGS) entry which is preliminary data.</text>
</comment>
<dbReference type="GO" id="GO:0006351">
    <property type="term" value="P:DNA-templated transcription"/>
    <property type="evidence" value="ECO:0007669"/>
    <property type="project" value="InterPro"/>
</dbReference>
<evidence type="ECO:0000313" key="2">
    <source>
        <dbReference type="EMBL" id="KAJ3254443.1"/>
    </source>
</evidence>
<dbReference type="GO" id="GO:0003714">
    <property type="term" value="F:transcription corepressor activity"/>
    <property type="evidence" value="ECO:0007669"/>
    <property type="project" value="InterPro"/>
</dbReference>
<evidence type="ECO:0000313" key="3">
    <source>
        <dbReference type="Proteomes" id="UP001210925"/>
    </source>
</evidence>
<dbReference type="Proteomes" id="UP001210925">
    <property type="component" value="Unassembled WGS sequence"/>
</dbReference>
<dbReference type="PANTHER" id="PTHR21243">
    <property type="entry name" value="PROTEIN SCAI"/>
    <property type="match status" value="1"/>
</dbReference>
<sequence length="369" mass="42038">MVKKLRYYARFIVVCLLLNKSAMIKKLMEQLAQYVEDYNAQFKPSDYAEWNVVLSEISTFLEAEKKLAPVDMEGNPLTCIGRLKYEYAKNDNTQRLKLQEAILVGNYQNQIKFSELTLDMYRMLQSLEREPSLSGGFTKPVPQQAPPADQTTSGVGMTSIEKEPEEDAKSKRSNPRKHLLYRPTFAQLALYVATCFKDITENNCLLIYISADGSKRQVKEGSPNEYVGGIATAVNYTRKAPEKIDADQSALIHTFHPQDLIPFTRKPMFLIVDSNNSTAFKEFNKVFNQPFVCLMSPVEYPTSIKDTTQIGSLFSLFLHCPVKAFAFISDLTQIQKEVWETSITKIEQIEQFISDLIEQDQTLGKKLLT</sequence>
<protein>
    <submittedName>
        <fullName evidence="2">Uncharacterized protein</fullName>
    </submittedName>
</protein>
<dbReference type="AlphaFoldDB" id="A0AAD5UCV7"/>